<reference evidence="1" key="1">
    <citation type="thesis" date="2020" institute="ProQuest LLC" country="789 East Eisenhower Parkway, Ann Arbor, MI, USA">
        <title>Comparative Genomics and Chromosome Evolution.</title>
        <authorList>
            <person name="Mudd A.B."/>
        </authorList>
    </citation>
    <scope>NUCLEOTIDE SEQUENCE</scope>
    <source>
        <strain evidence="1">237g6f4</strain>
        <tissue evidence="1">Blood</tissue>
    </source>
</reference>
<name>A0AAV6Z457_ENGPU</name>
<proteinExistence type="predicted"/>
<sequence length="95" mass="10634">MNNVYLVSLMDNRRKKVEKIVELLWVPNLCCNGINYAPMAVPLLHKQTLSSSPGGYCCWVSLCSKYLLSCVLSVSVTSRFCLAFSNGFHNICNIL</sequence>
<evidence type="ECO:0000313" key="1">
    <source>
        <dbReference type="EMBL" id="KAG8542105.1"/>
    </source>
</evidence>
<evidence type="ECO:0000313" key="2">
    <source>
        <dbReference type="Proteomes" id="UP000824782"/>
    </source>
</evidence>
<dbReference type="AlphaFoldDB" id="A0AAV6Z457"/>
<comment type="caution">
    <text evidence="1">The sequence shown here is derived from an EMBL/GenBank/DDBJ whole genome shotgun (WGS) entry which is preliminary data.</text>
</comment>
<organism evidence="1 2">
    <name type="scientific">Engystomops pustulosus</name>
    <name type="common">Tungara frog</name>
    <name type="synonym">Physalaemus pustulosus</name>
    <dbReference type="NCBI Taxonomy" id="76066"/>
    <lineage>
        <taxon>Eukaryota</taxon>
        <taxon>Metazoa</taxon>
        <taxon>Chordata</taxon>
        <taxon>Craniata</taxon>
        <taxon>Vertebrata</taxon>
        <taxon>Euteleostomi</taxon>
        <taxon>Amphibia</taxon>
        <taxon>Batrachia</taxon>
        <taxon>Anura</taxon>
        <taxon>Neobatrachia</taxon>
        <taxon>Hyloidea</taxon>
        <taxon>Leptodactylidae</taxon>
        <taxon>Leiuperinae</taxon>
        <taxon>Engystomops</taxon>
    </lineage>
</organism>
<dbReference type="Proteomes" id="UP000824782">
    <property type="component" value="Unassembled WGS sequence"/>
</dbReference>
<accession>A0AAV6Z457</accession>
<protein>
    <submittedName>
        <fullName evidence="1">Uncharacterized protein</fullName>
    </submittedName>
</protein>
<gene>
    <name evidence="1" type="ORF">GDO81_027439</name>
</gene>
<dbReference type="EMBL" id="WNYA01005662">
    <property type="protein sequence ID" value="KAG8542105.1"/>
    <property type="molecule type" value="Genomic_DNA"/>
</dbReference>
<keyword evidence="2" id="KW-1185">Reference proteome</keyword>